<evidence type="ECO:0000313" key="2">
    <source>
        <dbReference type="Proteomes" id="UP000615446"/>
    </source>
</evidence>
<reference evidence="1" key="1">
    <citation type="submission" date="2019-10" db="EMBL/GenBank/DDBJ databases">
        <title>Conservation and host-specific expression of non-tandemly repeated heterogenous ribosome RNA gene in arbuscular mycorrhizal fungi.</title>
        <authorList>
            <person name="Maeda T."/>
            <person name="Kobayashi Y."/>
            <person name="Nakagawa T."/>
            <person name="Ezawa T."/>
            <person name="Yamaguchi K."/>
            <person name="Bino T."/>
            <person name="Nishimoto Y."/>
            <person name="Shigenobu S."/>
            <person name="Kawaguchi M."/>
        </authorList>
    </citation>
    <scope>NUCLEOTIDE SEQUENCE</scope>
    <source>
        <strain evidence="1">HR1</strain>
    </source>
</reference>
<sequence length="125" mass="14216">MKISKIQDVCKHELSVKFDWSDDPKNFKDITDYAAYGTLLTYYTGIPGRKALCAKNNHGGDGKKIRIPRSFFCDPCWPISMHKRGLGEILEARDPKLNERSANSAFSVLSHHMNKFHSLAILKSF</sequence>
<evidence type="ECO:0000313" key="1">
    <source>
        <dbReference type="EMBL" id="GES93654.1"/>
    </source>
</evidence>
<proteinExistence type="predicted"/>
<gene>
    <name evidence="1" type="ORF">RCL2_002040000</name>
</gene>
<dbReference type="Proteomes" id="UP000615446">
    <property type="component" value="Unassembled WGS sequence"/>
</dbReference>
<accession>A0A8H3LV87</accession>
<name>A0A8H3LV87_9GLOM</name>
<protein>
    <submittedName>
        <fullName evidence="1">Uncharacterized protein</fullName>
    </submittedName>
</protein>
<comment type="caution">
    <text evidence="1">The sequence shown here is derived from an EMBL/GenBank/DDBJ whole genome shotgun (WGS) entry which is preliminary data.</text>
</comment>
<dbReference type="EMBL" id="BLAL01000228">
    <property type="protein sequence ID" value="GES93654.1"/>
    <property type="molecule type" value="Genomic_DNA"/>
</dbReference>
<organism evidence="1 2">
    <name type="scientific">Rhizophagus clarus</name>
    <dbReference type="NCBI Taxonomy" id="94130"/>
    <lineage>
        <taxon>Eukaryota</taxon>
        <taxon>Fungi</taxon>
        <taxon>Fungi incertae sedis</taxon>
        <taxon>Mucoromycota</taxon>
        <taxon>Glomeromycotina</taxon>
        <taxon>Glomeromycetes</taxon>
        <taxon>Glomerales</taxon>
        <taxon>Glomeraceae</taxon>
        <taxon>Rhizophagus</taxon>
    </lineage>
</organism>
<dbReference type="AlphaFoldDB" id="A0A8H3LV87"/>